<dbReference type="EMBL" id="HACA01018054">
    <property type="protein sequence ID" value="CDW35415.1"/>
    <property type="molecule type" value="Transcribed_RNA"/>
</dbReference>
<dbReference type="InterPro" id="IPR000407">
    <property type="entry name" value="GDA1_CD39_NTPase"/>
</dbReference>
<dbReference type="AlphaFoldDB" id="A0A0K2UBH9"/>
<keyword evidence="6" id="KW-0472">Membrane</keyword>
<keyword evidence="4" id="KW-0067">ATP-binding</keyword>
<accession>A0A0K2UBH9</accession>
<reference evidence="7" key="1">
    <citation type="submission" date="2014-05" db="EMBL/GenBank/DDBJ databases">
        <authorList>
            <person name="Chronopoulou M."/>
        </authorList>
    </citation>
    <scope>NUCLEOTIDE SEQUENCE</scope>
    <source>
        <tissue evidence="7">Whole organism</tissue>
    </source>
</reference>
<dbReference type="GO" id="GO:0017111">
    <property type="term" value="F:ribonucleoside triphosphate phosphatase activity"/>
    <property type="evidence" value="ECO:0007669"/>
    <property type="project" value="TreeGrafter"/>
</dbReference>
<sequence length="465" mass="53010">MSEKQNLIKEPDYGTFEEHNEASMGIQALEAPRHPWTPSKTPPIAFVIVFLTLFFLALFTLYNEAVFAGRKTAIVIDAGSSHSHFTLFTWTDESDIKSIMHCTVQQGISTLDDYDVKNHLETCLLNISRARGLWPSSTRIFLGATAGMRHLSPATADSLMTAVRSSLQDSDFDFRDEGDAAILSGSKEGLYDWITINFLSGVNGENMGVMDMGGASCQLSYECTPTEGNCSSNTMDIYFYNKFRTIFTKSEPCYGINTAHKRYLVDLISKGFYKNKSFSKEIKDPCISYPTHFKKSYLEDNQCTRLMISDSSFDESYSKLSSDFTFSFITANSTSECTTNSLFKDCIFDNCFSDYPERPYIIDEYIGEASLYWEFYKILGGKTSFSKLEEHIREQCQRQKESKNHPSDCFKINFIHKLLKDGYKFDQNDDLRFADEFRDISASWSLGFLLAKHEYFRSILNDNPA</sequence>
<feature type="binding site" evidence="4">
    <location>
        <begin position="214"/>
        <end position="218"/>
    </location>
    <ligand>
        <name>ATP</name>
        <dbReference type="ChEBI" id="CHEBI:30616"/>
    </ligand>
</feature>
<dbReference type="GO" id="GO:0005524">
    <property type="term" value="F:ATP binding"/>
    <property type="evidence" value="ECO:0007669"/>
    <property type="project" value="UniProtKB-KW"/>
</dbReference>
<dbReference type="Gene3D" id="3.30.420.150">
    <property type="entry name" value="Exopolyphosphatase. Domain 2"/>
    <property type="match status" value="1"/>
</dbReference>
<dbReference type="PANTHER" id="PTHR11782:SF83">
    <property type="entry name" value="GUANOSINE-DIPHOSPHATASE"/>
    <property type="match status" value="1"/>
</dbReference>
<keyword evidence="2 5" id="KW-0378">Hydrolase</keyword>
<keyword evidence="4" id="KW-0547">Nucleotide-binding</keyword>
<dbReference type="OrthoDB" id="6372431at2759"/>
<evidence type="ECO:0000256" key="1">
    <source>
        <dbReference type="ARBA" id="ARBA00009283"/>
    </source>
</evidence>
<evidence type="ECO:0000256" key="2">
    <source>
        <dbReference type="ARBA" id="ARBA00022801"/>
    </source>
</evidence>
<feature type="active site" description="Proton acceptor" evidence="3">
    <location>
        <position position="188"/>
    </location>
</feature>
<evidence type="ECO:0000313" key="7">
    <source>
        <dbReference type="EMBL" id="CDW35415.1"/>
    </source>
</evidence>
<dbReference type="PROSITE" id="PS01238">
    <property type="entry name" value="GDA1_CD39_NTPASE"/>
    <property type="match status" value="1"/>
</dbReference>
<dbReference type="GO" id="GO:0004382">
    <property type="term" value="F:GDP phosphatase activity"/>
    <property type="evidence" value="ECO:0007669"/>
    <property type="project" value="TreeGrafter"/>
</dbReference>
<protein>
    <submittedName>
        <fullName evidence="7">Ectonucleoside triphosphate diphosphohydrolase 3 [Canis lupus familiaris]</fullName>
    </submittedName>
</protein>
<evidence type="ECO:0000256" key="6">
    <source>
        <dbReference type="SAM" id="Phobius"/>
    </source>
</evidence>
<keyword evidence="6" id="KW-1133">Transmembrane helix</keyword>
<organism evidence="7">
    <name type="scientific">Lepeophtheirus salmonis</name>
    <name type="common">Salmon louse</name>
    <name type="synonym">Caligus salmonis</name>
    <dbReference type="NCBI Taxonomy" id="72036"/>
    <lineage>
        <taxon>Eukaryota</taxon>
        <taxon>Metazoa</taxon>
        <taxon>Ecdysozoa</taxon>
        <taxon>Arthropoda</taxon>
        <taxon>Crustacea</taxon>
        <taxon>Multicrustacea</taxon>
        <taxon>Hexanauplia</taxon>
        <taxon>Copepoda</taxon>
        <taxon>Siphonostomatoida</taxon>
        <taxon>Caligidae</taxon>
        <taxon>Lepeophtheirus</taxon>
    </lineage>
</organism>
<dbReference type="Gene3D" id="3.30.420.40">
    <property type="match status" value="1"/>
</dbReference>
<dbReference type="GO" id="GO:0045134">
    <property type="term" value="F:UDP phosphatase activity"/>
    <property type="evidence" value="ECO:0007669"/>
    <property type="project" value="TreeGrafter"/>
</dbReference>
<evidence type="ECO:0000256" key="3">
    <source>
        <dbReference type="PIRSR" id="PIRSR600407-1"/>
    </source>
</evidence>
<keyword evidence="6" id="KW-0812">Transmembrane</keyword>
<dbReference type="GO" id="GO:0009134">
    <property type="term" value="P:nucleoside diphosphate catabolic process"/>
    <property type="evidence" value="ECO:0007669"/>
    <property type="project" value="TreeGrafter"/>
</dbReference>
<comment type="similarity">
    <text evidence="1 5">Belongs to the GDA1/CD39 NTPase family.</text>
</comment>
<evidence type="ECO:0000256" key="5">
    <source>
        <dbReference type="RuleBase" id="RU003833"/>
    </source>
</evidence>
<gene>
    <name evidence="7" type="primary">ENTPD3</name>
</gene>
<evidence type="ECO:0000256" key="4">
    <source>
        <dbReference type="PIRSR" id="PIRSR600407-2"/>
    </source>
</evidence>
<dbReference type="PANTHER" id="PTHR11782">
    <property type="entry name" value="ADENOSINE/GUANOSINE DIPHOSPHATASE"/>
    <property type="match status" value="1"/>
</dbReference>
<name>A0A0K2UBH9_LEPSM</name>
<dbReference type="GO" id="GO:0005886">
    <property type="term" value="C:plasma membrane"/>
    <property type="evidence" value="ECO:0007669"/>
    <property type="project" value="TreeGrafter"/>
</dbReference>
<feature type="transmembrane region" description="Helical" evidence="6">
    <location>
        <begin position="44"/>
        <end position="62"/>
    </location>
</feature>
<proteinExistence type="inferred from homology"/>
<dbReference type="Pfam" id="PF01150">
    <property type="entry name" value="GDA1_CD39"/>
    <property type="match status" value="1"/>
</dbReference>